<feature type="domain" description="PCI" evidence="2">
    <location>
        <begin position="294"/>
        <end position="383"/>
    </location>
</feature>
<dbReference type="InterPro" id="IPR054179">
    <property type="entry name" value="PSD13_N"/>
</dbReference>
<gene>
    <name evidence="3" type="ORF">PVK06_037347</name>
</gene>
<reference evidence="3 4" key="1">
    <citation type="submission" date="2023-03" db="EMBL/GenBank/DDBJ databases">
        <title>WGS of Gossypium arboreum.</title>
        <authorList>
            <person name="Yu D."/>
        </authorList>
    </citation>
    <scope>NUCLEOTIDE SEQUENCE [LARGE SCALE GENOMIC DNA]</scope>
    <source>
        <tissue evidence="3">Leaf</tissue>
    </source>
</reference>
<name>A0ABR0MX11_GOSAR</name>
<sequence>MVGIFSRFSVGRSAHRRSKSAFVETNVMPQNADVVDAATATAHGIEVAVEFKPVECPTEPLDNDRPIQCPLPEPSILNDGRIWKERVSANVRRTELPVMKDGSTLESEATGMKPQATRSNRLILPSLNSLRNEHPELSDWYSSLADLYQKKLWHQLTLKLDQFVALTFFQAGDALIKLYHNFITDFETKINLLKLAHFAVIVSRQYSEKEAAISYLEGVIEKLRATKEKRIEEPILYIEMQVAKFKLELGDQKECKKLLEDGKSALDSMDGVDPSVYASYYWVSSQYHKFRQEFAEFYKSALLYLGYTSVDSLSESFKLDLAFDLSLSALLGDNIYNFGELLAHPIVKSLLGTSVEWLYYILLAFNSGDLVHYQELCRIHMLH</sequence>
<dbReference type="InterPro" id="IPR000717">
    <property type="entry name" value="PCI_dom"/>
</dbReference>
<accession>A0ABR0MX11</accession>
<dbReference type="Proteomes" id="UP001358586">
    <property type="component" value="Chromosome 11"/>
</dbReference>
<evidence type="ECO:0000256" key="1">
    <source>
        <dbReference type="ARBA" id="ARBA00022942"/>
    </source>
</evidence>
<keyword evidence="4" id="KW-1185">Reference proteome</keyword>
<evidence type="ECO:0000313" key="3">
    <source>
        <dbReference type="EMBL" id="KAK5782842.1"/>
    </source>
</evidence>
<dbReference type="PANTHER" id="PTHR10539">
    <property type="entry name" value="26S PROTEASOME NON-ATPASE REGULATORY SUBUNIT 13"/>
    <property type="match status" value="1"/>
</dbReference>
<dbReference type="EMBL" id="JARKNE010000011">
    <property type="protein sequence ID" value="KAK5782842.1"/>
    <property type="molecule type" value="Genomic_DNA"/>
</dbReference>
<dbReference type="Pfam" id="PF22037">
    <property type="entry name" value="PSD13_N"/>
    <property type="match status" value="1"/>
</dbReference>
<protein>
    <recommendedName>
        <fullName evidence="2">PCI domain-containing protein</fullName>
    </recommendedName>
</protein>
<evidence type="ECO:0000313" key="4">
    <source>
        <dbReference type="Proteomes" id="UP001358586"/>
    </source>
</evidence>
<organism evidence="3 4">
    <name type="scientific">Gossypium arboreum</name>
    <name type="common">Tree cotton</name>
    <name type="synonym">Gossypium nanking</name>
    <dbReference type="NCBI Taxonomy" id="29729"/>
    <lineage>
        <taxon>Eukaryota</taxon>
        <taxon>Viridiplantae</taxon>
        <taxon>Streptophyta</taxon>
        <taxon>Embryophyta</taxon>
        <taxon>Tracheophyta</taxon>
        <taxon>Spermatophyta</taxon>
        <taxon>Magnoliopsida</taxon>
        <taxon>eudicotyledons</taxon>
        <taxon>Gunneridae</taxon>
        <taxon>Pentapetalae</taxon>
        <taxon>rosids</taxon>
        <taxon>malvids</taxon>
        <taxon>Malvales</taxon>
        <taxon>Malvaceae</taxon>
        <taxon>Malvoideae</taxon>
        <taxon>Gossypium</taxon>
    </lineage>
</organism>
<dbReference type="InterPro" id="IPR035298">
    <property type="entry name" value="PSMD13"/>
</dbReference>
<dbReference type="PANTHER" id="PTHR10539:SF0">
    <property type="entry name" value="26S PROTEASOME NON-ATPASE REGULATORY SUBUNIT 13"/>
    <property type="match status" value="1"/>
</dbReference>
<proteinExistence type="predicted"/>
<keyword evidence="1" id="KW-0647">Proteasome</keyword>
<dbReference type="PROSITE" id="PS50250">
    <property type="entry name" value="PCI"/>
    <property type="match status" value="1"/>
</dbReference>
<evidence type="ECO:0000259" key="2">
    <source>
        <dbReference type="PROSITE" id="PS50250"/>
    </source>
</evidence>
<comment type="caution">
    <text evidence="3">The sequence shown here is derived from an EMBL/GenBank/DDBJ whole genome shotgun (WGS) entry which is preliminary data.</text>
</comment>